<evidence type="ECO:0000313" key="3">
    <source>
        <dbReference type="EMBL" id="KAF0295223.1"/>
    </source>
</evidence>
<comment type="caution">
    <text evidence="3">The sequence shown here is derived from an EMBL/GenBank/DDBJ whole genome shotgun (WGS) entry which is preliminary data.</text>
</comment>
<protein>
    <submittedName>
        <fullName evidence="3">Uncharacterized protein</fullName>
    </submittedName>
</protein>
<evidence type="ECO:0000256" key="1">
    <source>
        <dbReference type="SAM" id="MobiDB-lite"/>
    </source>
</evidence>
<feature type="region of interest" description="Disordered" evidence="1">
    <location>
        <begin position="65"/>
        <end position="177"/>
    </location>
</feature>
<evidence type="ECO:0000313" key="4">
    <source>
        <dbReference type="Proteomes" id="UP000440578"/>
    </source>
</evidence>
<keyword evidence="2" id="KW-0812">Transmembrane</keyword>
<gene>
    <name evidence="3" type="ORF">FJT64_000662</name>
</gene>
<keyword evidence="2" id="KW-1133">Transmembrane helix</keyword>
<proteinExistence type="predicted"/>
<evidence type="ECO:0000256" key="2">
    <source>
        <dbReference type="SAM" id="Phobius"/>
    </source>
</evidence>
<sequence length="177" mass="18506">MPVEAFLNGRLSGVGVALLVLMGVRVLNLLMLRLVQTSTSNALLARRHLSEAHGWLFTTRRARATGSSDEERHLLADEIVSDLTPSDEDSQEDEDTEDGVTSETSDGDGESGSAASGTTEPSDGDGTTETTADGQTETTADGQTETTGNGQTETTADGETTDDLTEITTLLAPSDVS</sequence>
<dbReference type="OrthoDB" id="9836210at2759"/>
<name>A0A6A4VNK4_AMPAM</name>
<keyword evidence="4" id="KW-1185">Reference proteome</keyword>
<feature type="compositionally biased region" description="Acidic residues" evidence="1">
    <location>
        <begin position="85"/>
        <end position="109"/>
    </location>
</feature>
<reference evidence="3 4" key="1">
    <citation type="submission" date="2019-07" db="EMBL/GenBank/DDBJ databases">
        <title>Draft genome assembly of a fouling barnacle, Amphibalanus amphitrite (Darwin, 1854): The first reference genome for Thecostraca.</title>
        <authorList>
            <person name="Kim W."/>
        </authorList>
    </citation>
    <scope>NUCLEOTIDE SEQUENCE [LARGE SCALE GENOMIC DNA]</scope>
    <source>
        <strain evidence="3">SNU_AA5</strain>
        <tissue evidence="3">Soma without cirri and trophi</tissue>
    </source>
</reference>
<feature type="compositionally biased region" description="Low complexity" evidence="1">
    <location>
        <begin position="111"/>
        <end position="158"/>
    </location>
</feature>
<feature type="transmembrane region" description="Helical" evidence="2">
    <location>
        <begin position="12"/>
        <end position="32"/>
    </location>
</feature>
<dbReference type="EMBL" id="VIIS01001631">
    <property type="protein sequence ID" value="KAF0295223.1"/>
    <property type="molecule type" value="Genomic_DNA"/>
</dbReference>
<dbReference type="Proteomes" id="UP000440578">
    <property type="component" value="Unassembled WGS sequence"/>
</dbReference>
<accession>A0A6A4VNK4</accession>
<keyword evidence="2" id="KW-0472">Membrane</keyword>
<organism evidence="3 4">
    <name type="scientific">Amphibalanus amphitrite</name>
    <name type="common">Striped barnacle</name>
    <name type="synonym">Balanus amphitrite</name>
    <dbReference type="NCBI Taxonomy" id="1232801"/>
    <lineage>
        <taxon>Eukaryota</taxon>
        <taxon>Metazoa</taxon>
        <taxon>Ecdysozoa</taxon>
        <taxon>Arthropoda</taxon>
        <taxon>Crustacea</taxon>
        <taxon>Multicrustacea</taxon>
        <taxon>Cirripedia</taxon>
        <taxon>Thoracica</taxon>
        <taxon>Thoracicalcarea</taxon>
        <taxon>Balanomorpha</taxon>
        <taxon>Balanoidea</taxon>
        <taxon>Balanidae</taxon>
        <taxon>Amphibalaninae</taxon>
        <taxon>Amphibalanus</taxon>
    </lineage>
</organism>
<dbReference type="AlphaFoldDB" id="A0A6A4VNK4"/>